<evidence type="ECO:0000313" key="2">
    <source>
        <dbReference type="Proteomes" id="UP001050808"/>
    </source>
</evidence>
<dbReference type="InterPro" id="IPR046342">
    <property type="entry name" value="CBS_dom_sf"/>
</dbReference>
<dbReference type="RefSeq" id="WP_189964572.1">
    <property type="nucleotide sequence ID" value="NZ_BMUA01000011.1"/>
</dbReference>
<reference evidence="1" key="1">
    <citation type="submission" date="2024-05" db="EMBL/GenBank/DDBJ databases">
        <title>Whole genome shotgun sequence of Streptomyces violascens NBRC 12920.</title>
        <authorList>
            <person name="Komaki H."/>
            <person name="Tamura T."/>
        </authorList>
    </citation>
    <scope>NUCLEOTIDE SEQUENCE</scope>
    <source>
        <strain evidence="1">NBRC 12920</strain>
    </source>
</reference>
<organism evidence="1 2">
    <name type="scientific">Streptomyces violascens</name>
    <dbReference type="NCBI Taxonomy" id="67381"/>
    <lineage>
        <taxon>Bacteria</taxon>
        <taxon>Bacillati</taxon>
        <taxon>Actinomycetota</taxon>
        <taxon>Actinomycetes</taxon>
        <taxon>Kitasatosporales</taxon>
        <taxon>Streptomycetaceae</taxon>
        <taxon>Streptomyces</taxon>
    </lineage>
</organism>
<gene>
    <name evidence="1" type="ORF">Sviol_64520</name>
</gene>
<dbReference type="Gene3D" id="3.10.580.10">
    <property type="entry name" value="CBS-domain"/>
    <property type="match status" value="1"/>
</dbReference>
<dbReference type="EMBL" id="BNDY01000017">
    <property type="protein sequence ID" value="GHI42044.1"/>
    <property type="molecule type" value="Genomic_DNA"/>
</dbReference>
<protein>
    <submittedName>
        <fullName evidence="1">Uncharacterized protein</fullName>
    </submittedName>
</protein>
<keyword evidence="2" id="KW-1185">Reference proteome</keyword>
<sequence>MYARDIAQPCRTMPLESDALEVVQALVFGPDPYLVLVDAAGVPQQIVQPMGFVRLLIPDFVAVQPGLASLFGLDGRERLRRTVAGRRVAECLPPEGGRPPVVAAEATLSQVMLCLVGNNSQLAVVVGRERGASVVKGVVTARGLLRRLLEHPGQERTLDHIPMQS</sequence>
<evidence type="ECO:0000313" key="1">
    <source>
        <dbReference type="EMBL" id="GHI42044.1"/>
    </source>
</evidence>
<proteinExistence type="predicted"/>
<comment type="caution">
    <text evidence="1">The sequence shown here is derived from an EMBL/GenBank/DDBJ whole genome shotgun (WGS) entry which is preliminary data.</text>
</comment>
<name>A0ABQ3QXN3_9ACTN</name>
<accession>A0ABQ3QXN3</accession>
<dbReference type="Proteomes" id="UP001050808">
    <property type="component" value="Unassembled WGS sequence"/>
</dbReference>